<dbReference type="PROSITE" id="PS51257">
    <property type="entry name" value="PROKAR_LIPOPROTEIN"/>
    <property type="match status" value="1"/>
</dbReference>
<feature type="signal peptide" evidence="1">
    <location>
        <begin position="1"/>
        <end position="21"/>
    </location>
</feature>
<organism evidence="2 3">
    <name type="scientific">Deinococcus cellulosilyticus (strain DSM 18568 / NBRC 106333 / KACC 11606 / 5516J-15)</name>
    <dbReference type="NCBI Taxonomy" id="1223518"/>
    <lineage>
        <taxon>Bacteria</taxon>
        <taxon>Thermotogati</taxon>
        <taxon>Deinococcota</taxon>
        <taxon>Deinococci</taxon>
        <taxon>Deinococcales</taxon>
        <taxon>Deinococcaceae</taxon>
        <taxon>Deinococcus</taxon>
    </lineage>
</organism>
<dbReference type="Proteomes" id="UP000321306">
    <property type="component" value="Unassembled WGS sequence"/>
</dbReference>
<feature type="chain" id="PRO_5021728623" evidence="1">
    <location>
        <begin position="22"/>
        <end position="212"/>
    </location>
</feature>
<evidence type="ECO:0000313" key="2">
    <source>
        <dbReference type="EMBL" id="GEM44440.1"/>
    </source>
</evidence>
<keyword evidence="1" id="KW-0732">Signal</keyword>
<dbReference type="AlphaFoldDB" id="A0A511MV23"/>
<evidence type="ECO:0000256" key="1">
    <source>
        <dbReference type="SAM" id="SignalP"/>
    </source>
</evidence>
<evidence type="ECO:0000313" key="3">
    <source>
        <dbReference type="Proteomes" id="UP000321306"/>
    </source>
</evidence>
<proteinExistence type="predicted"/>
<gene>
    <name evidence="2" type="ORF">DC3_00750</name>
</gene>
<accession>A0A511MV23</accession>
<reference evidence="2 3" key="1">
    <citation type="submission" date="2019-07" db="EMBL/GenBank/DDBJ databases">
        <title>Whole genome shotgun sequence of Deinococcus cellulosilyticus NBRC 106333.</title>
        <authorList>
            <person name="Hosoyama A."/>
            <person name="Uohara A."/>
            <person name="Ohji S."/>
            <person name="Ichikawa N."/>
        </authorList>
    </citation>
    <scope>NUCLEOTIDE SEQUENCE [LARGE SCALE GENOMIC DNA]</scope>
    <source>
        <strain evidence="2 3">NBRC 106333</strain>
    </source>
</reference>
<dbReference type="Gene3D" id="2.60.120.260">
    <property type="entry name" value="Galactose-binding domain-like"/>
    <property type="match status" value="1"/>
</dbReference>
<name>A0A511MV23_DEIC1</name>
<keyword evidence="3" id="KW-1185">Reference proteome</keyword>
<sequence length="212" mass="23420">MKNRILLSAFGLLVLASCSQGPSVPFNPLGVTQWRAGEPEWFGQNVTVKVAPLFLSDSLADKALKAYTGSNKPTSLLKVDYDNTKTPDGEYHKAYAMNDFKAAKDYSKAETLTFQLYNDTTDTVKAALALMTGEPKEWQESTAFEVKPGWNTIIFDLKASTFKAERSGWASNLTLRNMNQLREVGLLIYPNQKITGTILSDAPVLKNAGEEK</sequence>
<dbReference type="RefSeq" id="WP_146881601.1">
    <property type="nucleotide sequence ID" value="NZ_BJXB01000001.1"/>
</dbReference>
<protein>
    <submittedName>
        <fullName evidence="2">Uncharacterized protein</fullName>
    </submittedName>
</protein>
<comment type="caution">
    <text evidence="2">The sequence shown here is derived from an EMBL/GenBank/DDBJ whole genome shotgun (WGS) entry which is preliminary data.</text>
</comment>
<dbReference type="EMBL" id="BJXB01000001">
    <property type="protein sequence ID" value="GEM44440.1"/>
    <property type="molecule type" value="Genomic_DNA"/>
</dbReference>